<feature type="region of interest" description="Disordered" evidence="1">
    <location>
        <begin position="1"/>
        <end position="21"/>
    </location>
</feature>
<organism evidence="2 3">
    <name type="scientific">Grifola frondosa</name>
    <name type="common">Maitake</name>
    <name type="synonym">Polyporus frondosus</name>
    <dbReference type="NCBI Taxonomy" id="5627"/>
    <lineage>
        <taxon>Eukaryota</taxon>
        <taxon>Fungi</taxon>
        <taxon>Dikarya</taxon>
        <taxon>Basidiomycota</taxon>
        <taxon>Agaricomycotina</taxon>
        <taxon>Agaricomycetes</taxon>
        <taxon>Polyporales</taxon>
        <taxon>Grifolaceae</taxon>
        <taxon>Grifola</taxon>
    </lineage>
</organism>
<comment type="caution">
    <text evidence="2">The sequence shown here is derived from an EMBL/GenBank/DDBJ whole genome shotgun (WGS) entry which is preliminary data.</text>
</comment>
<dbReference type="Proteomes" id="UP000092993">
    <property type="component" value="Unassembled WGS sequence"/>
</dbReference>
<evidence type="ECO:0000313" key="2">
    <source>
        <dbReference type="EMBL" id="OBZ75444.1"/>
    </source>
</evidence>
<name>A0A1C7MK88_GRIFR</name>
<dbReference type="PROSITE" id="PS51257">
    <property type="entry name" value="PROKAR_LIPOPROTEIN"/>
    <property type="match status" value="1"/>
</dbReference>
<keyword evidence="3" id="KW-1185">Reference proteome</keyword>
<feature type="region of interest" description="Disordered" evidence="1">
    <location>
        <begin position="40"/>
        <end position="79"/>
    </location>
</feature>
<gene>
    <name evidence="2" type="ORF">A0H81_04676</name>
</gene>
<evidence type="ECO:0000256" key="1">
    <source>
        <dbReference type="SAM" id="MobiDB-lite"/>
    </source>
</evidence>
<sequence>MHHRDLSDRDYYHTEAGSGSSSMGIACVADNLNGYDHDHCASRSSKEHHGRKRHCSVPHQARRPYRNPPDHTPGSYIGNNSHHLELWDTAGGNAVANGGTNIRSASQIQRKKECTRIGGSPEANANDAELGKTTWDACKLG</sequence>
<feature type="compositionally biased region" description="Basic and acidic residues" evidence="1">
    <location>
        <begin position="1"/>
        <end position="13"/>
    </location>
</feature>
<feature type="compositionally biased region" description="Basic residues" evidence="1">
    <location>
        <begin position="48"/>
        <end position="65"/>
    </location>
</feature>
<dbReference type="AlphaFoldDB" id="A0A1C7MK88"/>
<reference evidence="2 3" key="1">
    <citation type="submission" date="2016-03" db="EMBL/GenBank/DDBJ databases">
        <title>Whole genome sequencing of Grifola frondosa 9006-11.</title>
        <authorList>
            <person name="Min B."/>
            <person name="Park H."/>
            <person name="Kim J.-G."/>
            <person name="Cho H."/>
            <person name="Oh Y.-L."/>
            <person name="Kong W.-S."/>
            <person name="Choi I.-G."/>
        </authorList>
    </citation>
    <scope>NUCLEOTIDE SEQUENCE [LARGE SCALE GENOMIC DNA]</scope>
    <source>
        <strain evidence="2 3">9006-11</strain>
    </source>
</reference>
<accession>A0A1C7MK88</accession>
<evidence type="ECO:0000313" key="3">
    <source>
        <dbReference type="Proteomes" id="UP000092993"/>
    </source>
</evidence>
<protein>
    <submittedName>
        <fullName evidence="2">Uncharacterized protein</fullName>
    </submittedName>
</protein>
<proteinExistence type="predicted"/>
<dbReference type="EMBL" id="LUGG01000004">
    <property type="protein sequence ID" value="OBZ75444.1"/>
    <property type="molecule type" value="Genomic_DNA"/>
</dbReference>